<comment type="catalytic activity">
    <reaction evidence="11 12">
        <text>L-aspartate 4-semialdehyde + pyruvate = (2S,4S)-4-hydroxy-2,3,4,5-tetrahydrodipicolinate + H2O + H(+)</text>
        <dbReference type="Rhea" id="RHEA:34171"/>
        <dbReference type="ChEBI" id="CHEBI:15361"/>
        <dbReference type="ChEBI" id="CHEBI:15377"/>
        <dbReference type="ChEBI" id="CHEBI:15378"/>
        <dbReference type="ChEBI" id="CHEBI:67139"/>
        <dbReference type="ChEBI" id="CHEBI:537519"/>
        <dbReference type="EC" id="4.3.3.7"/>
    </reaction>
</comment>
<dbReference type="STRING" id="1332080.ATN00_11625"/>
<evidence type="ECO:0000256" key="2">
    <source>
        <dbReference type="ARBA" id="ARBA00005120"/>
    </source>
</evidence>
<keyword evidence="17" id="KW-1185">Reference proteome</keyword>
<evidence type="ECO:0000256" key="8">
    <source>
        <dbReference type="ARBA" id="ARBA00023154"/>
    </source>
</evidence>
<dbReference type="InterPro" id="IPR002220">
    <property type="entry name" value="DapA-like"/>
</dbReference>
<evidence type="ECO:0000256" key="9">
    <source>
        <dbReference type="ARBA" id="ARBA00023239"/>
    </source>
</evidence>
<dbReference type="SUPFAM" id="SSF51569">
    <property type="entry name" value="Aldolase"/>
    <property type="match status" value="1"/>
</dbReference>
<dbReference type="CDD" id="cd00950">
    <property type="entry name" value="DHDPS"/>
    <property type="match status" value="1"/>
</dbReference>
<comment type="pathway">
    <text evidence="2 12">Amino-acid biosynthesis; L-lysine biosynthesis via DAP pathway; (S)-tetrahydrodipicolinate from L-aspartate: step 3/4.</text>
</comment>
<evidence type="ECO:0000256" key="4">
    <source>
        <dbReference type="ARBA" id="ARBA00012086"/>
    </source>
</evidence>
<evidence type="ECO:0000256" key="10">
    <source>
        <dbReference type="ARBA" id="ARBA00023270"/>
    </source>
</evidence>
<sequence length="315" mass="33397">MKPSGDPPLFGGLMTALVTPYRGEAIDFDALAELANWQIDQGVQGLVACGTTGEAPTLSHPEWAAVIRLCVEVSNGRVPVIAGSGTNDTRRTVELTCEAARLGADGALVVTPYYSRPSQEGLFRHFESVAQAAELPIIIYNVPSRTAVDIKIETLDRLAHLPGLVGVKDASGDPTRVSTMAVRFGDRFTQLSGHDRSMLAFMATGGDGAISVVSNVAPMLTAAMIGAVRKSAYLEARRINAHLFPLIEALELESNPCPIKLALHCARGYSPAVRLPLVEVSDGTAARIRATVAEIDSLEIDTSLVAERSLVPLSA</sequence>
<gene>
    <name evidence="12" type="primary">dapA</name>
    <name evidence="16" type="ORF">ATN00_11625</name>
</gene>
<dbReference type="EMBL" id="CP013264">
    <property type="protein sequence ID" value="ALR20850.1"/>
    <property type="molecule type" value="Genomic_DNA"/>
</dbReference>
<dbReference type="PROSITE" id="PS00666">
    <property type="entry name" value="DHDPS_2"/>
    <property type="match status" value="1"/>
</dbReference>
<dbReference type="EC" id="4.3.3.7" evidence="4 12"/>
<evidence type="ECO:0000313" key="17">
    <source>
        <dbReference type="Proteomes" id="UP000056968"/>
    </source>
</evidence>
<comment type="function">
    <text evidence="1 12">Catalyzes the condensation of (S)-aspartate-beta-semialdehyde [(S)-ASA] and pyruvate to 4-hydroxy-tetrahydrodipicolinate (HTPA).</text>
</comment>
<evidence type="ECO:0000256" key="12">
    <source>
        <dbReference type="HAMAP-Rule" id="MF_00418"/>
    </source>
</evidence>
<dbReference type="NCBIfam" id="TIGR00674">
    <property type="entry name" value="dapA"/>
    <property type="match status" value="1"/>
</dbReference>
<comment type="subcellular location">
    <subcellularLocation>
        <location evidence="12">Cytoplasm</location>
    </subcellularLocation>
</comment>
<dbReference type="InterPro" id="IPR005263">
    <property type="entry name" value="DapA"/>
</dbReference>
<feature type="active site" description="Proton donor/acceptor" evidence="12 14">
    <location>
        <position position="140"/>
    </location>
</feature>
<feature type="site" description="Part of a proton relay during catalysis" evidence="12">
    <location>
        <position position="51"/>
    </location>
</feature>
<comment type="similarity">
    <text evidence="3 12 13">Belongs to the DapA family.</text>
</comment>
<organism evidence="16 17">
    <name type="scientific">Sphingobium baderi</name>
    <dbReference type="NCBI Taxonomy" id="1332080"/>
    <lineage>
        <taxon>Bacteria</taxon>
        <taxon>Pseudomonadati</taxon>
        <taxon>Pseudomonadota</taxon>
        <taxon>Alphaproteobacteria</taxon>
        <taxon>Sphingomonadales</taxon>
        <taxon>Sphingomonadaceae</taxon>
        <taxon>Sphingobium</taxon>
    </lineage>
</organism>
<dbReference type="PANTHER" id="PTHR12128">
    <property type="entry name" value="DIHYDRODIPICOLINATE SYNTHASE"/>
    <property type="match status" value="1"/>
</dbReference>
<dbReference type="PROSITE" id="PS00665">
    <property type="entry name" value="DHDPS_1"/>
    <property type="match status" value="1"/>
</dbReference>
<keyword evidence="7 12" id="KW-0220">Diaminopimelate biosynthesis</keyword>
<dbReference type="PRINTS" id="PR00146">
    <property type="entry name" value="DHPICSNTHASE"/>
</dbReference>
<feature type="binding site" evidence="12 15">
    <location>
        <position position="210"/>
    </location>
    <ligand>
        <name>pyruvate</name>
        <dbReference type="ChEBI" id="CHEBI:15361"/>
    </ligand>
</feature>
<evidence type="ECO:0000313" key="16">
    <source>
        <dbReference type="EMBL" id="ALR20850.1"/>
    </source>
</evidence>
<dbReference type="GO" id="GO:0009089">
    <property type="term" value="P:lysine biosynthetic process via diaminopimelate"/>
    <property type="evidence" value="ECO:0007669"/>
    <property type="project" value="UniProtKB-UniRule"/>
</dbReference>
<dbReference type="SMART" id="SM01130">
    <property type="entry name" value="DHDPS"/>
    <property type="match status" value="1"/>
</dbReference>
<dbReference type="HAMAP" id="MF_00418">
    <property type="entry name" value="DapA"/>
    <property type="match status" value="1"/>
</dbReference>
<evidence type="ECO:0000256" key="5">
    <source>
        <dbReference type="ARBA" id="ARBA00022490"/>
    </source>
</evidence>
<dbReference type="Pfam" id="PF00701">
    <property type="entry name" value="DHDPS"/>
    <property type="match status" value="1"/>
</dbReference>
<dbReference type="GO" id="GO:0005737">
    <property type="term" value="C:cytoplasm"/>
    <property type="evidence" value="ECO:0007669"/>
    <property type="project" value="UniProtKB-SubCell"/>
</dbReference>
<keyword evidence="9 12" id="KW-0456">Lyase</keyword>
<dbReference type="OrthoDB" id="9782828at2"/>
<keyword evidence="6 12" id="KW-0028">Amino-acid biosynthesis</keyword>
<dbReference type="AlphaFoldDB" id="A0A0S3EZM2"/>
<keyword evidence="5 12" id="KW-0963">Cytoplasm</keyword>
<proteinExistence type="inferred from homology"/>
<dbReference type="InterPro" id="IPR020624">
    <property type="entry name" value="Schiff_base-form_aldolases_CS"/>
</dbReference>
<accession>A0A0S3EZM2</accession>
<keyword evidence="10 12" id="KW-0704">Schiff base</keyword>
<dbReference type="Proteomes" id="UP000056968">
    <property type="component" value="Chromosome"/>
</dbReference>
<protein>
    <recommendedName>
        <fullName evidence="4 12">4-hydroxy-tetrahydrodipicolinate synthase</fullName>
        <shortName evidence="12">HTPA synthase</shortName>
        <ecNumber evidence="4 12">4.3.3.7</ecNumber>
    </recommendedName>
</protein>
<evidence type="ECO:0000256" key="14">
    <source>
        <dbReference type="PIRSR" id="PIRSR001365-1"/>
    </source>
</evidence>
<dbReference type="KEGG" id="sbd:ATN00_11625"/>
<dbReference type="UniPathway" id="UPA00034">
    <property type="reaction ID" value="UER00017"/>
</dbReference>
<evidence type="ECO:0000256" key="6">
    <source>
        <dbReference type="ARBA" id="ARBA00022605"/>
    </source>
</evidence>
<evidence type="ECO:0000256" key="13">
    <source>
        <dbReference type="PIRNR" id="PIRNR001365"/>
    </source>
</evidence>
<dbReference type="GO" id="GO:0008840">
    <property type="term" value="F:4-hydroxy-tetrahydrodipicolinate synthase activity"/>
    <property type="evidence" value="ECO:0007669"/>
    <property type="project" value="UniProtKB-UniRule"/>
</dbReference>
<evidence type="ECO:0000256" key="11">
    <source>
        <dbReference type="ARBA" id="ARBA00047836"/>
    </source>
</evidence>
<reference evidence="16 17" key="1">
    <citation type="submission" date="2015-11" db="EMBL/GenBank/DDBJ databases">
        <title>A Two-component Flavoprotein Monooxygenase System MeaXY Responsible for para-Hydroxylation of 2-Methyl-6-ethylaniline and 2,6-Diethylaniline in Sphingobium baderi DE-13.</title>
        <authorList>
            <person name="Cheng M."/>
            <person name="Meng Q."/>
            <person name="Yang Y."/>
            <person name="Chu C."/>
            <person name="Yan X."/>
            <person name="He J."/>
            <person name="Li S."/>
        </authorList>
    </citation>
    <scope>NUCLEOTIDE SEQUENCE [LARGE SCALE GENOMIC DNA]</scope>
    <source>
        <strain evidence="16 17">DE-13</strain>
    </source>
</reference>
<name>A0A0S3EZM2_9SPHN</name>
<comment type="caution">
    <text evidence="12">Was originally thought to be a dihydrodipicolinate synthase (DHDPS), catalyzing the condensation of (S)-aspartate-beta-semialdehyde [(S)-ASA] and pyruvate to dihydrodipicolinate (DHDP). However, it was shown in E.coli that the product of the enzymatic reaction is not dihydrodipicolinate but in fact (4S)-4-hydroxy-2,3,4,5-tetrahydro-(2S)-dipicolinic acid (HTPA), and that the consecutive dehydration reaction leading to DHDP is not spontaneous but catalyzed by DapB.</text>
</comment>
<dbReference type="GO" id="GO:0019877">
    <property type="term" value="P:diaminopimelate biosynthetic process"/>
    <property type="evidence" value="ECO:0007669"/>
    <property type="project" value="UniProtKB-UniRule"/>
</dbReference>
<dbReference type="InterPro" id="IPR013785">
    <property type="entry name" value="Aldolase_TIM"/>
</dbReference>
<feature type="active site" description="Schiff-base intermediate with substrate" evidence="12 14">
    <location>
        <position position="168"/>
    </location>
</feature>
<dbReference type="PANTHER" id="PTHR12128:SF66">
    <property type="entry name" value="4-HYDROXY-2-OXOGLUTARATE ALDOLASE, MITOCHONDRIAL"/>
    <property type="match status" value="1"/>
</dbReference>
<feature type="site" description="Part of a proton relay during catalysis" evidence="12">
    <location>
        <position position="114"/>
    </location>
</feature>
<dbReference type="Gene3D" id="3.20.20.70">
    <property type="entry name" value="Aldolase class I"/>
    <property type="match status" value="1"/>
</dbReference>
<dbReference type="InterPro" id="IPR020625">
    <property type="entry name" value="Schiff_base-form_aldolases_AS"/>
</dbReference>
<dbReference type="PIRSF" id="PIRSF001365">
    <property type="entry name" value="DHDPS"/>
    <property type="match status" value="1"/>
</dbReference>
<evidence type="ECO:0000256" key="15">
    <source>
        <dbReference type="PIRSR" id="PIRSR001365-2"/>
    </source>
</evidence>
<comment type="subunit">
    <text evidence="12">Homotetramer; dimer of dimers.</text>
</comment>
<evidence type="ECO:0000256" key="1">
    <source>
        <dbReference type="ARBA" id="ARBA00003294"/>
    </source>
</evidence>
<keyword evidence="8 12" id="KW-0457">Lysine biosynthesis</keyword>
<evidence type="ECO:0000256" key="3">
    <source>
        <dbReference type="ARBA" id="ARBA00007592"/>
    </source>
</evidence>
<feature type="binding site" evidence="12 15">
    <location>
        <position position="52"/>
    </location>
    <ligand>
        <name>pyruvate</name>
        <dbReference type="ChEBI" id="CHEBI:15361"/>
    </ligand>
</feature>
<evidence type="ECO:0000256" key="7">
    <source>
        <dbReference type="ARBA" id="ARBA00022915"/>
    </source>
</evidence>